<sequence length="520" mass="60288">MKSEWKKFLRNWKFANDGQEIKKYQIPSLLNDILEHKSFVESIKKGFKVCGLFPFTADNVDYTKCTKQVDNHNNDTEIFQEEIVNDGREGFLPVLESKIGAEMLRDFRECKRQNKQPDNESAGMLYNVWLQFNRSENTTNIIDTHQAVTDIFDFPFPEWNEVLENVSVEDHRDEAPLVPSFTNDVLYNMDINEILAYKTDLTTNSQGLDEIIHAEISNTTTSNFNQGHGEITEGLRGTNTELQDKLNGSAGEIKHTNDQVMTKLISENEDSNKKQHRTELVIEGRNNDLPRSSNIVSGTKNTHQINILSNILVYPSTSNISAKKKRKVDAMPSVLTSTQWVTLAEKKEQEKLEAQNLKEERKRKREESKILLAKKKKNTKRMKKQQSEIKDNQENYENEKLQVDLSHTDNVDDSVELTDDYVLKKGAKDFQTHLKKNTYVIVNYDTGFYPGKILKVKPDGYFIAAMEKSGVQHWKWPDKKDQLLYQLCDIHQIINKPKKINNRGAFMIKEMEEYNKTTYE</sequence>
<dbReference type="Proteomes" id="UP001154078">
    <property type="component" value="Chromosome 9"/>
</dbReference>
<feature type="compositionally biased region" description="Basic residues" evidence="1">
    <location>
        <begin position="372"/>
        <end position="384"/>
    </location>
</feature>
<evidence type="ECO:0000313" key="2">
    <source>
        <dbReference type="EMBL" id="CAH0564690.1"/>
    </source>
</evidence>
<dbReference type="EMBL" id="OV121140">
    <property type="protein sequence ID" value="CAH0564690.1"/>
    <property type="molecule type" value="Genomic_DNA"/>
</dbReference>
<keyword evidence="3" id="KW-1185">Reference proteome</keyword>
<feature type="region of interest" description="Disordered" evidence="1">
    <location>
        <begin position="354"/>
        <end position="397"/>
    </location>
</feature>
<reference evidence="2" key="1">
    <citation type="submission" date="2021-12" db="EMBL/GenBank/DDBJ databases">
        <authorList>
            <person name="King R."/>
        </authorList>
    </citation>
    <scope>NUCLEOTIDE SEQUENCE</scope>
</reference>
<dbReference type="AlphaFoldDB" id="A0A9P0FNV3"/>
<feature type="compositionally biased region" description="Basic and acidic residues" evidence="1">
    <location>
        <begin position="385"/>
        <end position="397"/>
    </location>
</feature>
<evidence type="ECO:0000256" key="1">
    <source>
        <dbReference type="SAM" id="MobiDB-lite"/>
    </source>
</evidence>
<feature type="compositionally biased region" description="Basic and acidic residues" evidence="1">
    <location>
        <begin position="354"/>
        <end position="369"/>
    </location>
</feature>
<name>A0A9P0FNV3_BRAAE</name>
<evidence type="ECO:0000313" key="3">
    <source>
        <dbReference type="Proteomes" id="UP001154078"/>
    </source>
</evidence>
<proteinExistence type="predicted"/>
<protein>
    <submittedName>
        <fullName evidence="2">Uncharacterized protein</fullName>
    </submittedName>
</protein>
<organism evidence="2 3">
    <name type="scientific">Brassicogethes aeneus</name>
    <name type="common">Rape pollen beetle</name>
    <name type="synonym">Meligethes aeneus</name>
    <dbReference type="NCBI Taxonomy" id="1431903"/>
    <lineage>
        <taxon>Eukaryota</taxon>
        <taxon>Metazoa</taxon>
        <taxon>Ecdysozoa</taxon>
        <taxon>Arthropoda</taxon>
        <taxon>Hexapoda</taxon>
        <taxon>Insecta</taxon>
        <taxon>Pterygota</taxon>
        <taxon>Neoptera</taxon>
        <taxon>Endopterygota</taxon>
        <taxon>Coleoptera</taxon>
        <taxon>Polyphaga</taxon>
        <taxon>Cucujiformia</taxon>
        <taxon>Nitidulidae</taxon>
        <taxon>Meligethinae</taxon>
        <taxon>Brassicogethes</taxon>
    </lineage>
</organism>
<dbReference type="OrthoDB" id="6767105at2759"/>
<gene>
    <name evidence="2" type="ORF">MELIAE_LOCUS13171</name>
</gene>
<accession>A0A9P0FNV3</accession>